<keyword evidence="2" id="KW-1185">Reference proteome</keyword>
<comment type="caution">
    <text evidence="1">The sequence shown here is derived from an EMBL/GenBank/DDBJ whole genome shotgun (WGS) entry which is preliminary data.</text>
</comment>
<name>A0ABV8XPC8_9DEIO</name>
<accession>A0ABV8XPC8</accession>
<evidence type="ECO:0000313" key="1">
    <source>
        <dbReference type="EMBL" id="MFC4426402.1"/>
    </source>
</evidence>
<protein>
    <submittedName>
        <fullName evidence="1">Uncharacterized protein</fullName>
    </submittedName>
</protein>
<dbReference type="EMBL" id="JBHSEH010000008">
    <property type="protein sequence ID" value="MFC4426402.1"/>
    <property type="molecule type" value="Genomic_DNA"/>
</dbReference>
<dbReference type="RefSeq" id="WP_380038826.1">
    <property type="nucleotide sequence ID" value="NZ_JBHSEH010000008.1"/>
</dbReference>
<sequence length="159" mass="17741">MTLFMAIVLAQGVADAKGVLFSQTEVSSTDYCKVYKCKLANVKEEQVSGTNVRTGTFALKASFNVIMDVSYTPAGVASTSMFLPKASDIRKPDFVRLHKEWLKTFLPKVVTFNFSKNCDLNPKKNLTKALKFEYGNHHYEVGCFLNNGSAYFVISGWNI</sequence>
<evidence type="ECO:0000313" key="2">
    <source>
        <dbReference type="Proteomes" id="UP001595998"/>
    </source>
</evidence>
<dbReference type="Proteomes" id="UP001595998">
    <property type="component" value="Unassembled WGS sequence"/>
</dbReference>
<gene>
    <name evidence="1" type="ORF">ACFOZ9_09260</name>
</gene>
<reference evidence="2" key="1">
    <citation type="journal article" date="2019" name="Int. J. Syst. Evol. Microbiol.">
        <title>The Global Catalogue of Microorganisms (GCM) 10K type strain sequencing project: providing services to taxonomists for standard genome sequencing and annotation.</title>
        <authorList>
            <consortium name="The Broad Institute Genomics Platform"/>
            <consortium name="The Broad Institute Genome Sequencing Center for Infectious Disease"/>
            <person name="Wu L."/>
            <person name="Ma J."/>
        </authorList>
    </citation>
    <scope>NUCLEOTIDE SEQUENCE [LARGE SCALE GENOMIC DNA]</scope>
    <source>
        <strain evidence="2">CCUG 56029</strain>
    </source>
</reference>
<organism evidence="1 2">
    <name type="scientific">Deinococcus navajonensis</name>
    <dbReference type="NCBI Taxonomy" id="309884"/>
    <lineage>
        <taxon>Bacteria</taxon>
        <taxon>Thermotogati</taxon>
        <taxon>Deinococcota</taxon>
        <taxon>Deinococci</taxon>
        <taxon>Deinococcales</taxon>
        <taxon>Deinococcaceae</taxon>
        <taxon>Deinococcus</taxon>
    </lineage>
</organism>
<proteinExistence type="predicted"/>